<reference evidence="10 12" key="2">
    <citation type="submission" date="2020-10" db="EMBL/GenBank/DDBJ databases">
        <title>Genome sequencing of Bifidobacterium eulemuris_DSMZ_100216.</title>
        <authorList>
            <person name="Kim J."/>
        </authorList>
    </citation>
    <scope>NUCLEOTIDE SEQUENCE [LARGE SCALE GENOMIC DNA]</scope>
    <source>
        <strain evidence="10 12">DSM 100216</strain>
    </source>
</reference>
<keyword evidence="12" id="KW-1185">Reference proteome</keyword>
<evidence type="ECO:0000313" key="10">
    <source>
        <dbReference type="EMBL" id="QOL31804.1"/>
    </source>
</evidence>
<feature type="transmembrane region" description="Helical" evidence="7">
    <location>
        <begin position="295"/>
        <end position="319"/>
    </location>
</feature>
<keyword evidence="3" id="KW-1003">Cell membrane</keyword>
<dbReference type="InterPro" id="IPR035906">
    <property type="entry name" value="MetI-like_sf"/>
</dbReference>
<dbReference type="OrthoDB" id="9785836at2"/>
<feature type="domain" description="ABC transmembrane type-1" evidence="8">
    <location>
        <begin position="106"/>
        <end position="316"/>
    </location>
</feature>
<keyword evidence="5 7" id="KW-1133">Transmembrane helix</keyword>
<dbReference type="InterPro" id="IPR000515">
    <property type="entry name" value="MetI-like"/>
</dbReference>
<evidence type="ECO:0000256" key="2">
    <source>
        <dbReference type="ARBA" id="ARBA00022448"/>
    </source>
</evidence>
<dbReference type="CDD" id="cd06261">
    <property type="entry name" value="TM_PBP2"/>
    <property type="match status" value="1"/>
</dbReference>
<evidence type="ECO:0000313" key="12">
    <source>
        <dbReference type="Proteomes" id="UP000593943"/>
    </source>
</evidence>
<keyword evidence="6 7" id="KW-0472">Membrane</keyword>
<protein>
    <submittedName>
        <fullName evidence="9">Sugar ABC transporter permease</fullName>
    </submittedName>
</protein>
<name>A0A261GA69_9BIFI</name>
<comment type="subcellular location">
    <subcellularLocation>
        <location evidence="1 7">Cell membrane</location>
        <topology evidence="1 7">Multi-pass membrane protein</topology>
    </subcellularLocation>
</comment>
<dbReference type="Proteomes" id="UP000216057">
    <property type="component" value="Unassembled WGS sequence"/>
</dbReference>
<evidence type="ECO:0000256" key="3">
    <source>
        <dbReference type="ARBA" id="ARBA00022475"/>
    </source>
</evidence>
<evidence type="ECO:0000313" key="11">
    <source>
        <dbReference type="Proteomes" id="UP000216057"/>
    </source>
</evidence>
<dbReference type="EMBL" id="MWWZ01000006">
    <property type="protein sequence ID" value="OZG68133.1"/>
    <property type="molecule type" value="Genomic_DNA"/>
</dbReference>
<dbReference type="KEGG" id="beu:BE0216_04480"/>
<dbReference type="Gene3D" id="1.10.3720.10">
    <property type="entry name" value="MetI-like"/>
    <property type="match status" value="1"/>
</dbReference>
<feature type="transmembrane region" description="Helical" evidence="7">
    <location>
        <begin position="112"/>
        <end position="131"/>
    </location>
</feature>
<gene>
    <name evidence="10" type="ORF">BE0216_04480</name>
    <name evidence="9" type="ORF">BEUL_1144</name>
</gene>
<sequence>MTSANTVGASSTYDDAADAAVVDNIALRKNQPLPVKIVEHFKRYWQLWTFVAPAMVFVLIFAYVPMYGLQLAFRDFNPTAGLTGGKFVGLKYFEQFFRSPQALQVIGNTVNIALQTAVVGFFAPIALALLINQLHNTKLKSFVQTITYMPHFISVVVVISMVNIFLSPDSGIIGRFLGEQSLLGKPQWFAAIYWISEVWQHCGWDCIIYLAALSAVDTALYEAAKIDGAGRLQLIRYVDIPTILPTCTIMLILKMGGILGVGFEKTYLMQNALNLTSSEVLSTYVYKMGIINGQISLSTAIGLFNTLVNFGFLVLTNFITKKINDTSIF</sequence>
<reference evidence="9 11" key="1">
    <citation type="journal article" date="2017" name="BMC Genomics">
        <title>Comparative genomic and phylogenomic analyses of the Bifidobacteriaceae family.</title>
        <authorList>
            <person name="Lugli G.A."/>
            <person name="Milani C."/>
            <person name="Turroni F."/>
            <person name="Duranti S."/>
            <person name="Mancabelli L."/>
            <person name="Mangifesta M."/>
            <person name="Ferrario C."/>
            <person name="Modesto M."/>
            <person name="Mattarelli P."/>
            <person name="Jiri K."/>
            <person name="van Sinderen D."/>
            <person name="Ventura M."/>
        </authorList>
    </citation>
    <scope>NUCLEOTIDE SEQUENCE [LARGE SCALE GENOMIC DNA]</scope>
    <source>
        <strain evidence="9 11">DSM 100216</strain>
    </source>
</reference>
<dbReference type="AlphaFoldDB" id="A0A261GA69"/>
<dbReference type="PANTHER" id="PTHR43227">
    <property type="entry name" value="BLL4140 PROTEIN"/>
    <property type="match status" value="1"/>
</dbReference>
<evidence type="ECO:0000256" key="5">
    <source>
        <dbReference type="ARBA" id="ARBA00022989"/>
    </source>
</evidence>
<accession>A0A261GA69</accession>
<evidence type="ECO:0000256" key="1">
    <source>
        <dbReference type="ARBA" id="ARBA00004651"/>
    </source>
</evidence>
<evidence type="ECO:0000256" key="7">
    <source>
        <dbReference type="RuleBase" id="RU363032"/>
    </source>
</evidence>
<dbReference type="RefSeq" id="WP_094636740.1">
    <property type="nucleotide sequence ID" value="NZ_CP062938.1"/>
</dbReference>
<feature type="transmembrane region" description="Helical" evidence="7">
    <location>
        <begin position="152"/>
        <end position="178"/>
    </location>
</feature>
<dbReference type="GO" id="GO:0055085">
    <property type="term" value="P:transmembrane transport"/>
    <property type="evidence" value="ECO:0007669"/>
    <property type="project" value="InterPro"/>
</dbReference>
<dbReference type="Proteomes" id="UP000593943">
    <property type="component" value="Chromosome"/>
</dbReference>
<keyword evidence="2 7" id="KW-0813">Transport</keyword>
<dbReference type="EMBL" id="CP062938">
    <property type="protein sequence ID" value="QOL31804.1"/>
    <property type="molecule type" value="Genomic_DNA"/>
</dbReference>
<keyword evidence="4 7" id="KW-0812">Transmembrane</keyword>
<dbReference type="InterPro" id="IPR050809">
    <property type="entry name" value="UgpAE/MalFG_permease"/>
</dbReference>
<evidence type="ECO:0000313" key="9">
    <source>
        <dbReference type="EMBL" id="OZG68133.1"/>
    </source>
</evidence>
<feature type="transmembrane region" description="Helical" evidence="7">
    <location>
        <begin position="44"/>
        <end position="64"/>
    </location>
</feature>
<dbReference type="SUPFAM" id="SSF161098">
    <property type="entry name" value="MetI-like"/>
    <property type="match status" value="1"/>
</dbReference>
<feature type="transmembrane region" description="Helical" evidence="7">
    <location>
        <begin position="242"/>
        <end position="263"/>
    </location>
</feature>
<comment type="similarity">
    <text evidence="7">Belongs to the binding-protein-dependent transport system permease family.</text>
</comment>
<dbReference type="PANTHER" id="PTHR43227:SF11">
    <property type="entry name" value="BLL4140 PROTEIN"/>
    <property type="match status" value="1"/>
</dbReference>
<evidence type="ECO:0000256" key="6">
    <source>
        <dbReference type="ARBA" id="ARBA00023136"/>
    </source>
</evidence>
<evidence type="ECO:0000256" key="4">
    <source>
        <dbReference type="ARBA" id="ARBA00022692"/>
    </source>
</evidence>
<dbReference type="GO" id="GO:0005886">
    <property type="term" value="C:plasma membrane"/>
    <property type="evidence" value="ECO:0007669"/>
    <property type="project" value="UniProtKB-SubCell"/>
</dbReference>
<evidence type="ECO:0000259" key="8">
    <source>
        <dbReference type="PROSITE" id="PS50928"/>
    </source>
</evidence>
<organism evidence="9 11">
    <name type="scientific">Bifidobacterium eulemuris</name>
    <dbReference type="NCBI Taxonomy" id="1765219"/>
    <lineage>
        <taxon>Bacteria</taxon>
        <taxon>Bacillati</taxon>
        <taxon>Actinomycetota</taxon>
        <taxon>Actinomycetes</taxon>
        <taxon>Bifidobacteriales</taxon>
        <taxon>Bifidobacteriaceae</taxon>
        <taxon>Bifidobacterium</taxon>
    </lineage>
</organism>
<dbReference type="Pfam" id="PF00528">
    <property type="entry name" value="BPD_transp_1"/>
    <property type="match status" value="1"/>
</dbReference>
<dbReference type="PROSITE" id="PS50928">
    <property type="entry name" value="ABC_TM1"/>
    <property type="match status" value="1"/>
</dbReference>
<proteinExistence type="inferred from homology"/>